<dbReference type="AlphaFoldDB" id="A0A365KAE8"/>
<reference evidence="1 2" key="1">
    <citation type="submission" date="2018-06" db="EMBL/GenBank/DDBJ databases">
        <title>The draft genome sequences of strains SCU63 and S1.</title>
        <authorList>
            <person name="Gan L."/>
        </authorList>
    </citation>
    <scope>NUCLEOTIDE SEQUENCE [LARGE SCALE GENOMIC DNA]</scope>
    <source>
        <strain evidence="1 2">S1</strain>
    </source>
</reference>
<proteinExistence type="predicted"/>
<sequence>MNQGLSFMEFSIKKDFYSLIISRSVLKTIFVFENSVNIEQEMRNLYYYLETFRGQAGQWFSLPEKMSD</sequence>
<accession>A0A365KAE8</accession>
<protein>
    <submittedName>
        <fullName evidence="1">Uncharacterized protein</fullName>
    </submittedName>
</protein>
<evidence type="ECO:0000313" key="1">
    <source>
        <dbReference type="EMBL" id="RAZ69748.1"/>
    </source>
</evidence>
<dbReference type="Proteomes" id="UP000251869">
    <property type="component" value="Unassembled WGS sequence"/>
</dbReference>
<organism evidence="1 2">
    <name type="scientific">Planococcus maitriensis</name>
    <dbReference type="NCBI Taxonomy" id="221799"/>
    <lineage>
        <taxon>Bacteria</taxon>
        <taxon>Bacillati</taxon>
        <taxon>Bacillota</taxon>
        <taxon>Bacilli</taxon>
        <taxon>Bacillales</taxon>
        <taxon>Caryophanaceae</taxon>
        <taxon>Planococcus</taxon>
    </lineage>
</organism>
<dbReference type="EMBL" id="QLZQ01000001">
    <property type="protein sequence ID" value="RAZ69748.1"/>
    <property type="molecule type" value="Genomic_DNA"/>
</dbReference>
<comment type="caution">
    <text evidence="1">The sequence shown here is derived from an EMBL/GenBank/DDBJ whole genome shotgun (WGS) entry which is preliminary data.</text>
</comment>
<evidence type="ECO:0000313" key="2">
    <source>
        <dbReference type="Proteomes" id="UP000251869"/>
    </source>
</evidence>
<name>A0A365KAE8_9BACL</name>
<gene>
    <name evidence="1" type="ORF">DP119_03560</name>
</gene>
<keyword evidence="2" id="KW-1185">Reference proteome</keyword>